<feature type="chain" id="PRO_5027835144" evidence="14">
    <location>
        <begin position="25"/>
        <end position="285"/>
    </location>
</feature>
<evidence type="ECO:0000313" key="16">
    <source>
        <dbReference type="Proteomes" id="UP000515140"/>
    </source>
</evidence>
<comment type="subcellular location">
    <subcellularLocation>
        <location evidence="1">Membrane</location>
        <topology evidence="1">Single-pass type I membrane protein</topology>
    </subcellularLocation>
</comment>
<dbReference type="RefSeq" id="XP_020831396.1">
    <property type="nucleotide sequence ID" value="XM_020975737.1"/>
</dbReference>
<keyword evidence="9 12" id="KW-1015">Disulfide bond</keyword>
<evidence type="ECO:0000256" key="12">
    <source>
        <dbReference type="PROSITE-ProRule" id="PRU00206"/>
    </source>
</evidence>
<feature type="repeat" description="TNFR-Cys" evidence="12">
    <location>
        <begin position="105"/>
        <end position="147"/>
    </location>
</feature>
<protein>
    <submittedName>
        <fullName evidence="17">Tumor necrosis factor receptor superfamily member 14-like isoform X1</fullName>
    </submittedName>
</protein>
<feature type="domain" description="TNFR-Cys" evidence="15">
    <location>
        <begin position="62"/>
        <end position="104"/>
    </location>
</feature>
<dbReference type="InterPro" id="IPR022332">
    <property type="entry name" value="TNFR_14"/>
</dbReference>
<evidence type="ECO:0000256" key="14">
    <source>
        <dbReference type="SAM" id="SignalP"/>
    </source>
</evidence>
<keyword evidence="4 13" id="KW-0812">Transmembrane</keyword>
<keyword evidence="2" id="KW-0597">Phosphoprotein</keyword>
<dbReference type="GO" id="GO:0002720">
    <property type="term" value="P:positive regulation of cytokine production involved in immune response"/>
    <property type="evidence" value="ECO:0007669"/>
    <property type="project" value="TreeGrafter"/>
</dbReference>
<evidence type="ECO:0000256" key="11">
    <source>
        <dbReference type="ARBA" id="ARBA00023180"/>
    </source>
</evidence>
<keyword evidence="11" id="KW-0325">Glycoprotein</keyword>
<organism evidence="16 17">
    <name type="scientific">Phascolarctos cinereus</name>
    <name type="common">Koala</name>
    <dbReference type="NCBI Taxonomy" id="38626"/>
    <lineage>
        <taxon>Eukaryota</taxon>
        <taxon>Metazoa</taxon>
        <taxon>Chordata</taxon>
        <taxon>Craniata</taxon>
        <taxon>Vertebrata</taxon>
        <taxon>Euteleostomi</taxon>
        <taxon>Mammalia</taxon>
        <taxon>Metatheria</taxon>
        <taxon>Diprotodontia</taxon>
        <taxon>Phascolarctidae</taxon>
        <taxon>Phascolarctos</taxon>
    </lineage>
</organism>
<dbReference type="FunCoup" id="A0A6P5JJT6">
    <property type="interactions" value="580"/>
</dbReference>
<reference evidence="17" key="1">
    <citation type="submission" date="2025-08" db="UniProtKB">
        <authorList>
            <consortium name="RefSeq"/>
        </authorList>
    </citation>
    <scope>IDENTIFICATION</scope>
    <source>
        <tissue evidence="17">Spleen</tissue>
    </source>
</reference>
<dbReference type="InterPro" id="IPR001368">
    <property type="entry name" value="TNFR/NGFR_Cys_rich_reg"/>
</dbReference>
<evidence type="ECO:0000256" key="6">
    <source>
        <dbReference type="ARBA" id="ARBA00022737"/>
    </source>
</evidence>
<evidence type="ECO:0000256" key="1">
    <source>
        <dbReference type="ARBA" id="ARBA00004479"/>
    </source>
</evidence>
<keyword evidence="3" id="KW-0945">Host-virus interaction</keyword>
<dbReference type="PRINTS" id="PR01965">
    <property type="entry name" value="TNFACTORR14"/>
</dbReference>
<evidence type="ECO:0000256" key="9">
    <source>
        <dbReference type="ARBA" id="ARBA00023157"/>
    </source>
</evidence>
<evidence type="ECO:0000256" key="3">
    <source>
        <dbReference type="ARBA" id="ARBA00022581"/>
    </source>
</evidence>
<keyword evidence="10" id="KW-0675">Receptor</keyword>
<sequence length="285" mass="31412">MVVNRLRLTIFSIITTQLMPFKEALECMVGEYKVDGQCCPTCHPGYRVHETCSLMTGTTCVPCDPGTYTAHQSGLKDCLQCKVCDPAFGLVTRRECSPISNTVCGCSPGYFCTNMKDDDCEMCVAHRVCTPGQYVKSRGTERNNTICEKCQAGTFSPNGTLGQCLPWTNCTAQGLFEEKPGTDTMDTLCSMQGNPPLGFIGTPIIIIIIIIIVTFVITVISIIMIFVRRKKNRERAYDIKGRAEASDPEKICDLLEADGSIINLPVQETQQQEESDVVSRIMSKS</sequence>
<dbReference type="GO" id="GO:0050829">
    <property type="term" value="P:defense response to Gram-negative bacterium"/>
    <property type="evidence" value="ECO:0007669"/>
    <property type="project" value="TreeGrafter"/>
</dbReference>
<evidence type="ECO:0000256" key="2">
    <source>
        <dbReference type="ARBA" id="ARBA00022553"/>
    </source>
</evidence>
<feature type="domain" description="TNFR-Cys" evidence="15">
    <location>
        <begin position="105"/>
        <end position="147"/>
    </location>
</feature>
<dbReference type="AlphaFoldDB" id="A0A6P5JJT6"/>
<dbReference type="FunFam" id="2.10.50.10:FF:000007">
    <property type="entry name" value="TNF receptor superfamily member 14"/>
    <property type="match status" value="1"/>
</dbReference>
<dbReference type="PROSITE" id="PS50050">
    <property type="entry name" value="TNFR_NGFR_2"/>
    <property type="match status" value="2"/>
</dbReference>
<evidence type="ECO:0000256" key="5">
    <source>
        <dbReference type="ARBA" id="ARBA00022729"/>
    </source>
</evidence>
<dbReference type="GeneID" id="110200414"/>
<evidence type="ECO:0000256" key="13">
    <source>
        <dbReference type="SAM" id="Phobius"/>
    </source>
</evidence>
<accession>A0A6P5JJT6</accession>
<dbReference type="InParanoid" id="A0A6P5JJT6"/>
<keyword evidence="5 14" id="KW-0732">Signal</keyword>
<keyword evidence="8 13" id="KW-0472">Membrane</keyword>
<evidence type="ECO:0000256" key="8">
    <source>
        <dbReference type="ARBA" id="ARBA00023136"/>
    </source>
</evidence>
<evidence type="ECO:0000256" key="7">
    <source>
        <dbReference type="ARBA" id="ARBA00022989"/>
    </source>
</evidence>
<keyword evidence="7 13" id="KW-1133">Transmembrane helix</keyword>
<name>A0A6P5JJT6_PHACI</name>
<evidence type="ECO:0000256" key="10">
    <source>
        <dbReference type="ARBA" id="ARBA00023170"/>
    </source>
</evidence>
<dbReference type="KEGG" id="pcw:110200414"/>
<evidence type="ECO:0000313" key="17">
    <source>
        <dbReference type="RefSeq" id="XP_020831396.1"/>
    </source>
</evidence>
<keyword evidence="16" id="KW-1185">Reference proteome</keyword>
<dbReference type="Gene3D" id="2.10.50.10">
    <property type="entry name" value="Tumor Necrosis Factor Receptor, subunit A, domain 2"/>
    <property type="match status" value="3"/>
</dbReference>
<feature type="signal peptide" evidence="14">
    <location>
        <begin position="1"/>
        <end position="24"/>
    </location>
</feature>
<evidence type="ECO:0000256" key="4">
    <source>
        <dbReference type="ARBA" id="ARBA00022692"/>
    </source>
</evidence>
<proteinExistence type="predicted"/>
<dbReference type="FunFam" id="2.10.50.10:FF:000009">
    <property type="entry name" value="Tumor necrosis factor receptor superfamily member 14"/>
    <property type="match status" value="1"/>
</dbReference>
<dbReference type="Proteomes" id="UP000515140">
    <property type="component" value="Unplaced"/>
</dbReference>
<dbReference type="SUPFAM" id="SSF57586">
    <property type="entry name" value="TNF receptor-like"/>
    <property type="match status" value="3"/>
</dbReference>
<dbReference type="GO" id="GO:0046642">
    <property type="term" value="P:negative regulation of alpha-beta T cell proliferation"/>
    <property type="evidence" value="ECO:0007669"/>
    <property type="project" value="TreeGrafter"/>
</dbReference>
<keyword evidence="6" id="KW-0677">Repeat</keyword>
<gene>
    <name evidence="17" type="primary">LOC110200414</name>
</gene>
<dbReference type="GO" id="GO:2000406">
    <property type="term" value="P:positive regulation of T cell migration"/>
    <property type="evidence" value="ECO:0007669"/>
    <property type="project" value="TreeGrafter"/>
</dbReference>
<dbReference type="PANTHER" id="PTHR46838:SF1">
    <property type="entry name" value="TUMOR NECROSIS FACTOR RECEPTOR SUPERFAMILY MEMBER 14"/>
    <property type="match status" value="1"/>
</dbReference>
<feature type="transmembrane region" description="Helical" evidence="13">
    <location>
        <begin position="204"/>
        <end position="227"/>
    </location>
</feature>
<dbReference type="GO" id="GO:0050830">
    <property type="term" value="P:defense response to Gram-positive bacterium"/>
    <property type="evidence" value="ECO:0007669"/>
    <property type="project" value="TreeGrafter"/>
</dbReference>
<feature type="disulfide bond" evidence="12">
    <location>
        <begin position="129"/>
        <end position="147"/>
    </location>
</feature>
<feature type="repeat" description="TNFR-Cys" evidence="12">
    <location>
        <begin position="62"/>
        <end position="104"/>
    </location>
</feature>
<comment type="caution">
    <text evidence="12">Lacks conserved residue(s) required for the propagation of feature annotation.</text>
</comment>
<feature type="disulfide bond" evidence="12">
    <location>
        <begin position="63"/>
        <end position="78"/>
    </location>
</feature>
<dbReference type="PANTHER" id="PTHR46838">
    <property type="entry name" value="TUMOR NECROSIS FACTOR RECEPTOR SUPERFAMILY MEMBER 14"/>
    <property type="match status" value="1"/>
</dbReference>
<dbReference type="PROSITE" id="PS00652">
    <property type="entry name" value="TNFR_NGFR_1"/>
    <property type="match status" value="1"/>
</dbReference>
<dbReference type="Pfam" id="PF00020">
    <property type="entry name" value="TNFR_c6"/>
    <property type="match status" value="3"/>
</dbReference>
<dbReference type="SMART" id="SM00208">
    <property type="entry name" value="TNFR"/>
    <property type="match status" value="4"/>
</dbReference>
<evidence type="ECO:0000259" key="15">
    <source>
        <dbReference type="PROSITE" id="PS50050"/>
    </source>
</evidence>
<dbReference type="GO" id="GO:0009897">
    <property type="term" value="C:external side of plasma membrane"/>
    <property type="evidence" value="ECO:0007669"/>
    <property type="project" value="TreeGrafter"/>
</dbReference>